<dbReference type="InterPro" id="IPR032675">
    <property type="entry name" value="LRR_dom_sf"/>
</dbReference>
<accession>A0A2I4H7V8</accession>
<proteinExistence type="predicted"/>
<organism evidence="1 2">
    <name type="scientific">Juglans regia</name>
    <name type="common">English walnut</name>
    <dbReference type="NCBI Taxonomy" id="51240"/>
    <lineage>
        <taxon>Eukaryota</taxon>
        <taxon>Viridiplantae</taxon>
        <taxon>Streptophyta</taxon>
        <taxon>Embryophyta</taxon>
        <taxon>Tracheophyta</taxon>
        <taxon>Spermatophyta</taxon>
        <taxon>Magnoliopsida</taxon>
        <taxon>eudicotyledons</taxon>
        <taxon>Gunneridae</taxon>
        <taxon>Pentapetalae</taxon>
        <taxon>rosids</taxon>
        <taxon>fabids</taxon>
        <taxon>Fagales</taxon>
        <taxon>Juglandaceae</taxon>
        <taxon>Juglans</taxon>
    </lineage>
</organism>
<protein>
    <submittedName>
        <fullName evidence="2">F-box/LRR-repeat protein At3g58880</fullName>
    </submittedName>
</protein>
<dbReference type="GeneID" id="109014271"/>
<dbReference type="KEGG" id="jre:109014271"/>
<dbReference type="Gramene" id="Jr09_08160_p1">
    <property type="protein sequence ID" value="cds.Jr09_08160_p1"/>
    <property type="gene ID" value="Jr09_08160"/>
</dbReference>
<reference evidence="2" key="1">
    <citation type="submission" date="2025-08" db="UniProtKB">
        <authorList>
            <consortium name="RefSeq"/>
        </authorList>
    </citation>
    <scope>IDENTIFICATION</scope>
    <source>
        <tissue evidence="2">Leaves</tissue>
    </source>
</reference>
<dbReference type="Gene3D" id="3.80.10.10">
    <property type="entry name" value="Ribonuclease Inhibitor"/>
    <property type="match status" value="1"/>
</dbReference>
<dbReference type="Gene3D" id="1.20.1280.50">
    <property type="match status" value="1"/>
</dbReference>
<evidence type="ECO:0000313" key="1">
    <source>
        <dbReference type="Proteomes" id="UP000235220"/>
    </source>
</evidence>
<dbReference type="Proteomes" id="UP000235220">
    <property type="component" value="Chromosome 9"/>
</dbReference>
<dbReference type="RefSeq" id="XP_035549682.1">
    <property type="nucleotide sequence ID" value="XM_035693789.1"/>
</dbReference>
<dbReference type="AlphaFoldDB" id="A0A2I4H7V8"/>
<keyword evidence="1" id="KW-1185">Reference proteome</keyword>
<name>A0A2I4H7V8_JUGRE</name>
<gene>
    <name evidence="2" type="primary">LOC109014271</name>
</gene>
<dbReference type="Pfam" id="PF00646">
    <property type="entry name" value="F-box"/>
    <property type="match status" value="1"/>
</dbReference>
<dbReference type="InterPro" id="IPR050232">
    <property type="entry name" value="FBL13/AtMIF1-like"/>
</dbReference>
<dbReference type="PANTHER" id="PTHR31900:SF27">
    <property type="entry name" value="FBD DOMAIN-CONTAINING PROTEIN"/>
    <property type="match status" value="1"/>
</dbReference>
<sequence>MDTTELPLNLFSDGTRRIKHFREDNVDWFSGLPDSLVIHIFSFLKMEEIIRTSILSRRFRYLYLSPPYLDFDSEELSAKLGDQYCMRTYLDDFMSRRNENRMLRFRLRWLCFEPQSDENRIVAWLCNVLHCGVQELDIEISIGRQGTFILPAMSIFSCGYLEVLKLNLHGGHLVLPSSVFLSLRILSMKSVRIFHDSFGDWISSSCQRLETLNLENVIGIVKLHITHSFLEHLLISQRSGNLLNRIDVSCESLKTLSIKWFFQLHKTRSLNISAPNLQKFKWMGNIVSHYSLKNIICLQETMLFLVPPQPGVMAMESFKVVDLLHTIRHARVLELNCWLIEALSRQDCLPPSLYDLQDLIMDISCLKDSIIPALASILKKSPHIKHLTIRGCGRLGLVIPGNVAAGKFGMIFWENEHFNDLRELRTVEMELRGGKNERAFLLYLVRQGKVLEKITIRTRGTHLRLTAIDQILQGVKWASPSLQICFVESQSDQDLLNE</sequence>
<evidence type="ECO:0000313" key="2">
    <source>
        <dbReference type="RefSeq" id="XP_035549682.1"/>
    </source>
</evidence>
<dbReference type="PANTHER" id="PTHR31900">
    <property type="entry name" value="F-BOX/RNI SUPERFAMILY PROTEIN-RELATED"/>
    <property type="match status" value="1"/>
</dbReference>
<dbReference type="InterPro" id="IPR036047">
    <property type="entry name" value="F-box-like_dom_sf"/>
</dbReference>
<dbReference type="SUPFAM" id="SSF81383">
    <property type="entry name" value="F-box domain"/>
    <property type="match status" value="1"/>
</dbReference>
<dbReference type="STRING" id="51240.A0A2I4H7V8"/>
<dbReference type="InterPro" id="IPR001810">
    <property type="entry name" value="F-box_dom"/>
</dbReference>
<dbReference type="OrthoDB" id="594804at2759"/>
<dbReference type="PROSITE" id="PS50181">
    <property type="entry name" value="FBOX"/>
    <property type="match status" value="1"/>
</dbReference>
<dbReference type="SUPFAM" id="SSF52047">
    <property type="entry name" value="RNI-like"/>
    <property type="match status" value="1"/>
</dbReference>